<feature type="compositionally biased region" description="Basic and acidic residues" evidence="1">
    <location>
        <begin position="1"/>
        <end position="13"/>
    </location>
</feature>
<protein>
    <recommendedName>
        <fullName evidence="2">Heterokaryon incompatibility domain-containing protein</fullName>
    </recommendedName>
</protein>
<dbReference type="InterPro" id="IPR010730">
    <property type="entry name" value="HET"/>
</dbReference>
<comment type="caution">
    <text evidence="3">The sequence shown here is derived from an EMBL/GenBank/DDBJ whole genome shotgun (WGS) entry which is preliminary data.</text>
</comment>
<feature type="compositionally biased region" description="Low complexity" evidence="1">
    <location>
        <begin position="18"/>
        <end position="31"/>
    </location>
</feature>
<reference evidence="4" key="1">
    <citation type="journal article" date="2017" name="bioRxiv">
        <title>Conservation of a gene cluster reveals novel cercosporin biosynthetic mechanisms and extends production to the genus Colletotrichum.</title>
        <authorList>
            <person name="de Jonge R."/>
            <person name="Ebert M.K."/>
            <person name="Huitt-Roehl C.R."/>
            <person name="Pal P."/>
            <person name="Suttle J.C."/>
            <person name="Spanner R.E."/>
            <person name="Neubauer J.D."/>
            <person name="Jurick W.M.II."/>
            <person name="Stott K.A."/>
            <person name="Secor G.A."/>
            <person name="Thomma B.P.H.J."/>
            <person name="Van de Peer Y."/>
            <person name="Townsend C.A."/>
            <person name="Bolton M.D."/>
        </authorList>
    </citation>
    <scope>NUCLEOTIDE SEQUENCE [LARGE SCALE GENOMIC DNA]</scope>
    <source>
        <strain evidence="4">CBS538.71</strain>
    </source>
</reference>
<name>A0A2S6BVG3_9PEZI</name>
<keyword evidence="4" id="KW-1185">Reference proteome</keyword>
<gene>
    <name evidence="3" type="ORF">CBER1_09170</name>
</gene>
<accession>A0A2S6BVG3</accession>
<evidence type="ECO:0000256" key="1">
    <source>
        <dbReference type="SAM" id="MobiDB-lite"/>
    </source>
</evidence>
<feature type="region of interest" description="Disordered" evidence="1">
    <location>
        <begin position="1"/>
        <end position="31"/>
    </location>
</feature>
<dbReference type="AlphaFoldDB" id="A0A2S6BVG3"/>
<dbReference type="PANTHER" id="PTHR24148">
    <property type="entry name" value="ANKYRIN REPEAT DOMAIN-CONTAINING PROTEIN 39 HOMOLOG-RELATED"/>
    <property type="match status" value="1"/>
</dbReference>
<sequence>MENTEDRERDGLRRFMPSFSSSSSTSSSRWRNSTSSLYKTLEQKKNQIRIAVLKHEAGSSEDQPIQLTLETVNLDKDPEYEALSYQWGDPKITTEILLNGVSWRITNNLHSALKAFLSYSAGSSRPPVRLWIDAVCINQLSEFEKSWQIPLMFRIYSQARNVRSWLDPRDFESEEQMSSAFRLLKEYSLGVAGFQAPNEDLHPDQANAILESFDVLADLFRNKYWRRRWITQEIVLAKKLSIHCGSHSQHDLNLRSLHRKLDRLATQLQAALPYQGDRDLWGVVDNDRDVWKAHQPLNYILNTILVIVAFDKPLTKYPYLLRDMRGAEQTGELDCVYGILGLLERDLGHSIITPDYKLPIAEVLQNFAFEFMTASKSLALMYESYPEDRRLPTWVPDLRTTSKGNDRYYSDAVALSDEDLIASGIQSMTVRSGIRFPGATTQRRPNMLAEFDHLFNASASSKFFAKLPATGIIHVRGFMVDNITDLSGHDKGYSNIHPQKLMDGWIPMDWMDMYDYATRYGDTFQHDAFEDEGLIRLLCADSMRPSPIDGDGNPQPEQPMRRMTREDVEEHRRGIDFMRTYPGHFAQHPTVFLDASMSLYKFFCTGNGRIGITFTEDVQEDDYIFVVASLNMPLIIRGAQYADAEDVADANKVRTILDPAYRGRSLTTFKVVGSCYLHGIMDGEAIVNAANERQCNVEEVFEDLFLI</sequence>
<feature type="domain" description="Heterokaryon incompatibility" evidence="2">
    <location>
        <begin position="80"/>
        <end position="233"/>
    </location>
</feature>
<dbReference type="InterPro" id="IPR052895">
    <property type="entry name" value="HetReg/Transcr_Mod"/>
</dbReference>
<evidence type="ECO:0000313" key="3">
    <source>
        <dbReference type="EMBL" id="PPJ51461.1"/>
    </source>
</evidence>
<evidence type="ECO:0000259" key="2">
    <source>
        <dbReference type="Pfam" id="PF06985"/>
    </source>
</evidence>
<evidence type="ECO:0000313" key="4">
    <source>
        <dbReference type="Proteomes" id="UP000237631"/>
    </source>
</evidence>
<dbReference type="Pfam" id="PF06985">
    <property type="entry name" value="HET"/>
    <property type="match status" value="1"/>
</dbReference>
<dbReference type="OrthoDB" id="194358at2759"/>
<organism evidence="3 4">
    <name type="scientific">Cercospora berteroae</name>
    <dbReference type="NCBI Taxonomy" id="357750"/>
    <lineage>
        <taxon>Eukaryota</taxon>
        <taxon>Fungi</taxon>
        <taxon>Dikarya</taxon>
        <taxon>Ascomycota</taxon>
        <taxon>Pezizomycotina</taxon>
        <taxon>Dothideomycetes</taxon>
        <taxon>Dothideomycetidae</taxon>
        <taxon>Mycosphaerellales</taxon>
        <taxon>Mycosphaerellaceae</taxon>
        <taxon>Cercospora</taxon>
    </lineage>
</organism>
<proteinExistence type="predicted"/>
<dbReference type="PANTHER" id="PTHR24148:SF64">
    <property type="entry name" value="HETEROKARYON INCOMPATIBILITY DOMAIN-CONTAINING PROTEIN"/>
    <property type="match status" value="1"/>
</dbReference>
<dbReference type="STRING" id="357750.A0A2S6BVG3"/>
<dbReference type="EMBL" id="PNEN01001753">
    <property type="protein sequence ID" value="PPJ51461.1"/>
    <property type="molecule type" value="Genomic_DNA"/>
</dbReference>
<dbReference type="Proteomes" id="UP000237631">
    <property type="component" value="Unassembled WGS sequence"/>
</dbReference>